<dbReference type="EMBL" id="ABLD01000013">
    <property type="protein sequence ID" value="EDT09171.1"/>
    <property type="molecule type" value="Genomic_DNA"/>
</dbReference>
<evidence type="ECO:0000313" key="1">
    <source>
        <dbReference type="EMBL" id="EDT09171.1"/>
    </source>
</evidence>
<accession>B1G4D2</accession>
<sequence length="128" mass="13670">MRHRAGAFCNVGGIAGVGLGLTGVQIGDAAHSQTRQIGDQDTFSTGDCHGQRANGGGLIDDEQKLAVRLEFGDERAQFGLIVGQRFVVQALAIPIESDGMMVAFADIDADEYIDGAMLLVFLHRRFCC</sequence>
<organism evidence="1 2">
    <name type="scientific">Paraburkholderia graminis (strain ATCC 700544 / DSM 17151 / LMG 18924 / NCIMB 13744 / C4D1M)</name>
    <dbReference type="NCBI Taxonomy" id="396598"/>
    <lineage>
        <taxon>Bacteria</taxon>
        <taxon>Pseudomonadati</taxon>
        <taxon>Pseudomonadota</taxon>
        <taxon>Betaproteobacteria</taxon>
        <taxon>Burkholderiales</taxon>
        <taxon>Burkholderiaceae</taxon>
        <taxon>Paraburkholderia</taxon>
    </lineage>
</organism>
<protein>
    <submittedName>
        <fullName evidence="1">Uncharacterized protein</fullName>
    </submittedName>
</protein>
<evidence type="ECO:0000313" key="2">
    <source>
        <dbReference type="Proteomes" id="UP000005045"/>
    </source>
</evidence>
<dbReference type="AlphaFoldDB" id="B1G4D2"/>
<gene>
    <name evidence="1" type="ORF">BgramDRAFT_4223</name>
</gene>
<dbReference type="Proteomes" id="UP000005045">
    <property type="component" value="Unassembled WGS sequence"/>
</dbReference>
<keyword evidence="2" id="KW-1185">Reference proteome</keyword>
<comment type="caution">
    <text evidence="1">The sequence shown here is derived from an EMBL/GenBank/DDBJ whole genome shotgun (WGS) entry which is preliminary data.</text>
</comment>
<name>B1G4D2_PARG4</name>
<reference evidence="1 2" key="1">
    <citation type="submission" date="2008-03" db="EMBL/GenBank/DDBJ databases">
        <title>Sequencing of the draft genome and assembly of Burkholderia graminis C4D1M.</title>
        <authorList>
            <consortium name="US DOE Joint Genome Institute (JGI-PGF)"/>
            <person name="Copeland A."/>
            <person name="Lucas S."/>
            <person name="Lapidus A."/>
            <person name="Glavina del Rio T."/>
            <person name="Dalin E."/>
            <person name="Tice H."/>
            <person name="Bruce D."/>
            <person name="Goodwin L."/>
            <person name="Pitluck S."/>
            <person name="Larimer F."/>
            <person name="Land M.L."/>
            <person name="Hauser L."/>
            <person name="Tiedje J."/>
            <person name="Richardson P."/>
        </authorList>
    </citation>
    <scope>NUCLEOTIDE SEQUENCE [LARGE SCALE GENOMIC DNA]</scope>
    <source>
        <strain evidence="2">ATCC 700544 / DSM 17151 / LMG 18924 / NCIMB 13744 / C4D1M</strain>
    </source>
</reference>
<proteinExistence type="predicted"/>